<dbReference type="PANTHER" id="PTHR32439:SF9">
    <property type="entry name" value="BLR3264 PROTEIN"/>
    <property type="match status" value="1"/>
</dbReference>
<dbReference type="InterPro" id="IPR005117">
    <property type="entry name" value="NiRdtase/SiRdtase_haem-b_fer"/>
</dbReference>
<dbReference type="SUPFAM" id="SSF64307">
    <property type="entry name" value="SirA-like"/>
    <property type="match status" value="1"/>
</dbReference>
<dbReference type="InterPro" id="IPR036136">
    <property type="entry name" value="Nit/Sulf_reduc_fer-like_dom_sf"/>
</dbReference>
<dbReference type="Gene3D" id="3.90.480.10">
    <property type="entry name" value="Sulfite Reductase Hemoprotein,Domain 2"/>
    <property type="match status" value="1"/>
</dbReference>
<protein>
    <submittedName>
        <fullName evidence="10">Ferredoxin--sulfite reductase</fullName>
        <ecNumber evidence="10">1.8.7.1</ecNumber>
    </submittedName>
</protein>
<dbReference type="InterPro" id="IPR001455">
    <property type="entry name" value="TusA-like"/>
</dbReference>
<dbReference type="PRINTS" id="PR00397">
    <property type="entry name" value="SIROHAEM"/>
</dbReference>
<evidence type="ECO:0000256" key="1">
    <source>
        <dbReference type="ARBA" id="ARBA00022485"/>
    </source>
</evidence>
<dbReference type="Pfam" id="PF01206">
    <property type="entry name" value="TusA"/>
    <property type="match status" value="1"/>
</dbReference>
<evidence type="ECO:0000256" key="5">
    <source>
        <dbReference type="ARBA" id="ARBA00023004"/>
    </source>
</evidence>
<evidence type="ECO:0000259" key="8">
    <source>
        <dbReference type="Pfam" id="PF01206"/>
    </source>
</evidence>
<dbReference type="InterPro" id="IPR045854">
    <property type="entry name" value="NO2/SO3_Rdtase_4Fe4S_sf"/>
</dbReference>
<name>A0A3B0U395_9ZZZZ</name>
<evidence type="ECO:0000256" key="3">
    <source>
        <dbReference type="ARBA" id="ARBA00022723"/>
    </source>
</evidence>
<evidence type="ECO:0000256" key="2">
    <source>
        <dbReference type="ARBA" id="ARBA00022617"/>
    </source>
</evidence>
<evidence type="ECO:0000259" key="9">
    <source>
        <dbReference type="Pfam" id="PF03460"/>
    </source>
</evidence>
<dbReference type="SUPFAM" id="SSF56014">
    <property type="entry name" value="Nitrite and sulphite reductase 4Fe-4S domain-like"/>
    <property type="match status" value="2"/>
</dbReference>
<dbReference type="InterPro" id="IPR051329">
    <property type="entry name" value="NIR_SIR_4Fe-4S"/>
</dbReference>
<dbReference type="Pfam" id="PF03460">
    <property type="entry name" value="NIR_SIR_ferr"/>
    <property type="match status" value="1"/>
</dbReference>
<feature type="domain" description="Nitrite/sulphite reductase 4Fe-4S" evidence="7">
    <location>
        <begin position="118"/>
        <end position="265"/>
    </location>
</feature>
<feature type="domain" description="Nitrite/Sulfite reductase ferredoxin-like" evidence="9">
    <location>
        <begin position="43"/>
        <end position="106"/>
    </location>
</feature>
<dbReference type="Pfam" id="PF01077">
    <property type="entry name" value="NIR_SIR"/>
    <property type="match status" value="2"/>
</dbReference>
<evidence type="ECO:0000256" key="6">
    <source>
        <dbReference type="ARBA" id="ARBA00023014"/>
    </source>
</evidence>
<keyword evidence="4 10" id="KW-0560">Oxidoreductase</keyword>
<dbReference type="GO" id="GO:0050311">
    <property type="term" value="F:sulfite reductase (ferredoxin) activity"/>
    <property type="evidence" value="ECO:0007669"/>
    <property type="project" value="UniProtKB-EC"/>
</dbReference>
<dbReference type="Gene3D" id="3.30.110.40">
    <property type="entry name" value="TusA-like domain"/>
    <property type="match status" value="1"/>
</dbReference>
<sequence length="776" mass="86308">MYTLPSALKQEIGKYNELIKEYQSKKIDPKEFKAFRVPMGIYEQREDGTYMVRVRCSAGFISPAQLKRVAEIAQKYGSRLIHITTRQELQIQNLELQDTYHVLQDLYAIGLASRGGGGNTVRNIMASVDAGISNDEVFDVTPYNIALTNYLIAQPDSWTLPRKYKISFSGSDKDNAFAAFNDLGFVARVKDGQKGFKVYIGGSLGSQPMVGHVLFDFVPAGDILYVADAVKKLFSRYGNRRNKHKARLRFVFYKLGKEKVFELFNQIYDEIKQVKQLHFELPLLSPVSPTINLPVETPVDKSAFTLWEERYVTQQKQAGYVSILIPFEHGDVGPGIIKSLGEFLTPFGEDVVRFSMRQNIHLRNIPKQYTATVYNFLQGIGVDTAQSYILNSLVSCTGANTCRLGICLSKGASGRLREKLASSGLSLDRLNGIRINISGCPNSCGQQTNADIGFYGKVGRTDRMFPAYNVVAGAVIGNGNPQLAELVGSVSAWDMPDLTIDILRSYLNNKGTNHSFSDYFKAGGKEDIKNLCQEYSKIPDFKDDKNYYFDWGSDQIFSLAGKGTGECSAGLFDMIDVDYNTIRQSRDEIKGITDPNKAASLLAKIVTASSRMLLITKGVEPKDSAGIFDGFTERFIKAGLVSGKYSEVVNAVKNGDYAGLPSQKNLVFDLAADVIDLYENMDDSLQFPAEKEKEQPKEEVTNKVALKKDLRGVACPMNFVKTKIELSKLKSDDILEVLLDDGEPIENVPGSVKGEGHKILVQERIGNYWSVVIQKR</sequence>
<dbReference type="AlphaFoldDB" id="A0A3B0U395"/>
<dbReference type="PANTHER" id="PTHR32439">
    <property type="entry name" value="FERREDOXIN--NITRITE REDUCTASE, CHLOROPLASTIC"/>
    <property type="match status" value="1"/>
</dbReference>
<dbReference type="PROSITE" id="PS00365">
    <property type="entry name" value="NIR_SIR"/>
    <property type="match status" value="1"/>
</dbReference>
<keyword evidence="5" id="KW-0408">Iron</keyword>
<organism evidence="10">
    <name type="scientific">hydrothermal vent metagenome</name>
    <dbReference type="NCBI Taxonomy" id="652676"/>
    <lineage>
        <taxon>unclassified sequences</taxon>
        <taxon>metagenomes</taxon>
        <taxon>ecological metagenomes</taxon>
    </lineage>
</organism>
<keyword evidence="2" id="KW-0349">Heme</keyword>
<dbReference type="EC" id="1.8.7.1" evidence="10"/>
<gene>
    <name evidence="10" type="ORF">MNBD_BACTEROID01-2820</name>
</gene>
<evidence type="ECO:0000259" key="7">
    <source>
        <dbReference type="Pfam" id="PF01077"/>
    </source>
</evidence>
<keyword evidence="1" id="KW-0004">4Fe-4S</keyword>
<evidence type="ECO:0000256" key="4">
    <source>
        <dbReference type="ARBA" id="ARBA00023002"/>
    </source>
</evidence>
<dbReference type="GO" id="GO:0020037">
    <property type="term" value="F:heme binding"/>
    <property type="evidence" value="ECO:0007669"/>
    <property type="project" value="InterPro"/>
</dbReference>
<dbReference type="InterPro" id="IPR036868">
    <property type="entry name" value="TusA-like_sf"/>
</dbReference>
<dbReference type="EMBL" id="UOEP01000195">
    <property type="protein sequence ID" value="VAW23450.1"/>
    <property type="molecule type" value="Genomic_DNA"/>
</dbReference>
<keyword evidence="3" id="KW-0479">Metal-binding</keyword>
<dbReference type="InterPro" id="IPR006067">
    <property type="entry name" value="NO2/SO3_Rdtase_4Fe4S_dom"/>
</dbReference>
<feature type="domain" description="Nitrite/sulphite reductase 4Fe-4S" evidence="7">
    <location>
        <begin position="433"/>
        <end position="537"/>
    </location>
</feature>
<dbReference type="GO" id="GO:0051539">
    <property type="term" value="F:4 iron, 4 sulfur cluster binding"/>
    <property type="evidence" value="ECO:0007669"/>
    <property type="project" value="UniProtKB-KW"/>
</dbReference>
<dbReference type="InterPro" id="IPR006066">
    <property type="entry name" value="NO2/SO3_Rdtase_FeS/sirohaem_BS"/>
</dbReference>
<evidence type="ECO:0000313" key="10">
    <source>
        <dbReference type="EMBL" id="VAW23450.1"/>
    </source>
</evidence>
<accession>A0A3B0U395</accession>
<dbReference type="CDD" id="cd00291">
    <property type="entry name" value="SirA_YedF_YeeD"/>
    <property type="match status" value="1"/>
</dbReference>
<dbReference type="SUPFAM" id="SSF55124">
    <property type="entry name" value="Nitrite/Sulfite reductase N-terminal domain-like"/>
    <property type="match status" value="2"/>
</dbReference>
<feature type="domain" description="UPF0033" evidence="8">
    <location>
        <begin position="709"/>
        <end position="775"/>
    </location>
</feature>
<proteinExistence type="predicted"/>
<dbReference type="GO" id="GO:0046872">
    <property type="term" value="F:metal ion binding"/>
    <property type="evidence" value="ECO:0007669"/>
    <property type="project" value="UniProtKB-KW"/>
</dbReference>
<reference evidence="10" key="1">
    <citation type="submission" date="2018-06" db="EMBL/GenBank/DDBJ databases">
        <authorList>
            <person name="Zhirakovskaya E."/>
        </authorList>
    </citation>
    <scope>NUCLEOTIDE SEQUENCE</scope>
</reference>
<keyword evidence="6" id="KW-0411">Iron-sulfur</keyword>
<dbReference type="Gene3D" id="3.30.413.10">
    <property type="entry name" value="Sulfite Reductase Hemoprotein, domain 1"/>
    <property type="match status" value="2"/>
</dbReference>